<protein>
    <submittedName>
        <fullName evidence="2">Glycosyltransferase</fullName>
    </submittedName>
</protein>
<feature type="domain" description="Glycosyltransferase 2-like" evidence="1">
    <location>
        <begin position="5"/>
        <end position="116"/>
    </location>
</feature>
<accession>A0A9D1Z9P4</accession>
<dbReference type="PANTHER" id="PTHR22916:SF3">
    <property type="entry name" value="UDP-GLCNAC:BETAGAL BETA-1,3-N-ACETYLGLUCOSAMINYLTRANSFERASE-LIKE PROTEIN 1"/>
    <property type="match status" value="1"/>
</dbReference>
<organism evidence="2 3">
    <name type="scientific">Candidatus Olsenella excrementavium</name>
    <dbReference type="NCBI Taxonomy" id="2838709"/>
    <lineage>
        <taxon>Bacteria</taxon>
        <taxon>Bacillati</taxon>
        <taxon>Actinomycetota</taxon>
        <taxon>Coriobacteriia</taxon>
        <taxon>Coriobacteriales</taxon>
        <taxon>Atopobiaceae</taxon>
        <taxon>Olsenella</taxon>
    </lineage>
</organism>
<reference evidence="2" key="2">
    <citation type="submission" date="2021-04" db="EMBL/GenBank/DDBJ databases">
        <authorList>
            <person name="Gilroy R."/>
        </authorList>
    </citation>
    <scope>NUCLEOTIDE SEQUENCE</scope>
    <source>
        <strain evidence="2">ChiHjej10B9-743</strain>
    </source>
</reference>
<gene>
    <name evidence="2" type="ORF">IAA42_01370</name>
</gene>
<dbReference type="AlphaFoldDB" id="A0A9D1Z9P4"/>
<dbReference type="Pfam" id="PF00535">
    <property type="entry name" value="Glycos_transf_2"/>
    <property type="match status" value="1"/>
</dbReference>
<comment type="caution">
    <text evidence="2">The sequence shown here is derived from an EMBL/GenBank/DDBJ whole genome shotgun (WGS) entry which is preliminary data.</text>
</comment>
<proteinExistence type="predicted"/>
<evidence type="ECO:0000313" key="3">
    <source>
        <dbReference type="Proteomes" id="UP000824133"/>
    </source>
</evidence>
<dbReference type="CDD" id="cd00761">
    <property type="entry name" value="Glyco_tranf_GTA_type"/>
    <property type="match status" value="1"/>
</dbReference>
<dbReference type="InterPro" id="IPR029044">
    <property type="entry name" value="Nucleotide-diphossugar_trans"/>
</dbReference>
<name>A0A9D1Z9P4_9ACTN</name>
<dbReference type="PANTHER" id="PTHR22916">
    <property type="entry name" value="GLYCOSYLTRANSFERASE"/>
    <property type="match status" value="1"/>
</dbReference>
<dbReference type="InterPro" id="IPR001173">
    <property type="entry name" value="Glyco_trans_2-like"/>
</dbReference>
<evidence type="ECO:0000259" key="1">
    <source>
        <dbReference type="Pfam" id="PF00535"/>
    </source>
</evidence>
<dbReference type="EMBL" id="DXCP01000006">
    <property type="protein sequence ID" value="HIY79072.1"/>
    <property type="molecule type" value="Genomic_DNA"/>
</dbReference>
<reference evidence="2" key="1">
    <citation type="journal article" date="2021" name="PeerJ">
        <title>Extensive microbial diversity within the chicken gut microbiome revealed by metagenomics and culture.</title>
        <authorList>
            <person name="Gilroy R."/>
            <person name="Ravi A."/>
            <person name="Getino M."/>
            <person name="Pursley I."/>
            <person name="Horton D.L."/>
            <person name="Alikhan N.F."/>
            <person name="Baker D."/>
            <person name="Gharbi K."/>
            <person name="Hall N."/>
            <person name="Watson M."/>
            <person name="Adriaenssens E.M."/>
            <person name="Foster-Nyarko E."/>
            <person name="Jarju S."/>
            <person name="Secka A."/>
            <person name="Antonio M."/>
            <person name="Oren A."/>
            <person name="Chaudhuri R.R."/>
            <person name="La Ragione R."/>
            <person name="Hildebrand F."/>
            <person name="Pallen M.J."/>
        </authorList>
    </citation>
    <scope>NUCLEOTIDE SEQUENCE</scope>
    <source>
        <strain evidence="2">ChiHjej10B9-743</strain>
    </source>
</reference>
<evidence type="ECO:0000313" key="2">
    <source>
        <dbReference type="EMBL" id="HIY79072.1"/>
    </source>
</evidence>
<dbReference type="Gene3D" id="3.90.550.10">
    <property type="entry name" value="Spore Coat Polysaccharide Biosynthesis Protein SpsA, Chain A"/>
    <property type="match status" value="1"/>
</dbReference>
<dbReference type="GO" id="GO:0016758">
    <property type="term" value="F:hexosyltransferase activity"/>
    <property type="evidence" value="ECO:0007669"/>
    <property type="project" value="UniProtKB-ARBA"/>
</dbReference>
<dbReference type="Proteomes" id="UP000824133">
    <property type="component" value="Unassembled WGS sequence"/>
</dbReference>
<dbReference type="SUPFAM" id="SSF53448">
    <property type="entry name" value="Nucleotide-diphospho-sugar transferases"/>
    <property type="match status" value="1"/>
</dbReference>
<sequence>MSCLSVIVPVYNVESWIDRCLESLVVQDFSDLEIVCVNDGSTDASRERLAAWEAREPRLRVIDQPNAGPSSARNAGIRAARGDYVSFLDADDRYLPGACGRIVAALDQTGADVLVFGGCAFPEGAACPEWLSESLHPRDVTYDTFTMDLLLKEATRPFVWKLALRRDFLLSRGILLDENLRFGEDQLFCFSVFPRARRTALISNELYEYQVTRDGSLMSALRDDFGAKMLAHNEVVARILADWDEGGFLHEHAADLVSFALDFSLYDALKLDDAAYRPVAEGLREVLSRYWGEGDVAAMNLPRATRRIALDACYRTDLSVQARRALALEYRLRKKGLLSFARRAVQKLAGSDA</sequence>